<feature type="domain" description="EGF-like" evidence="14">
    <location>
        <begin position="41"/>
        <end position="79"/>
    </location>
</feature>
<dbReference type="EMBL" id="JACASF010000005">
    <property type="protein sequence ID" value="KAF6478143.1"/>
    <property type="molecule type" value="Genomic_DNA"/>
</dbReference>
<keyword evidence="3 9" id="KW-0245">EGF-like domain</keyword>
<reference evidence="15 16" key="1">
    <citation type="journal article" date="2020" name="Nature">
        <title>Six reference-quality genomes reveal evolution of bat adaptations.</title>
        <authorList>
            <person name="Jebb D."/>
            <person name="Huang Z."/>
            <person name="Pippel M."/>
            <person name="Hughes G.M."/>
            <person name="Lavrichenko K."/>
            <person name="Devanna P."/>
            <person name="Winkler S."/>
            <person name="Jermiin L.S."/>
            <person name="Skirmuntt E.C."/>
            <person name="Katzourakis A."/>
            <person name="Burkitt-Gray L."/>
            <person name="Ray D.A."/>
            <person name="Sullivan K.A.M."/>
            <person name="Roscito J.G."/>
            <person name="Kirilenko B.M."/>
            <person name="Davalos L.M."/>
            <person name="Corthals A.P."/>
            <person name="Power M.L."/>
            <person name="Jones G."/>
            <person name="Ransome R.D."/>
            <person name="Dechmann D.K.N."/>
            <person name="Locatelli A.G."/>
            <person name="Puechmaille S.J."/>
            <person name="Fedrigo O."/>
            <person name="Jarvis E.D."/>
            <person name="Hiller M."/>
            <person name="Vernes S.C."/>
            <person name="Myers E.W."/>
            <person name="Teeling E.C."/>
        </authorList>
    </citation>
    <scope>NUCLEOTIDE SEQUENCE [LARGE SCALE GENOMIC DNA]</scope>
    <source>
        <strain evidence="15">MMolMol1</strain>
        <tissue evidence="15">Muscle</tissue>
    </source>
</reference>
<evidence type="ECO:0000256" key="8">
    <source>
        <dbReference type="ARBA" id="ARBA00023180"/>
    </source>
</evidence>
<evidence type="ECO:0000256" key="6">
    <source>
        <dbReference type="ARBA" id="ARBA00023136"/>
    </source>
</evidence>
<feature type="compositionally biased region" description="Polar residues" evidence="10">
    <location>
        <begin position="356"/>
        <end position="366"/>
    </location>
</feature>
<evidence type="ECO:0000313" key="15">
    <source>
        <dbReference type="EMBL" id="KAF6478143.1"/>
    </source>
</evidence>
<dbReference type="InParanoid" id="A0A7J8I0K7"/>
<dbReference type="InterPro" id="IPR009030">
    <property type="entry name" value="Growth_fac_rcpt_cys_sf"/>
</dbReference>
<keyword evidence="8" id="KW-0325">Glycoprotein</keyword>
<evidence type="ECO:0000256" key="11">
    <source>
        <dbReference type="SAM" id="Phobius"/>
    </source>
</evidence>
<accession>A0A7J8I0K7</accession>
<dbReference type="PROSITE" id="PS50024">
    <property type="entry name" value="SEA"/>
    <property type="match status" value="1"/>
</dbReference>
<comment type="caution">
    <text evidence="9">Lacks conserved residue(s) required for the propagation of feature annotation.</text>
</comment>
<evidence type="ECO:0000256" key="12">
    <source>
        <dbReference type="SAM" id="SignalP"/>
    </source>
</evidence>
<dbReference type="PANTHER" id="PTHR24037">
    <property type="entry name" value="HEART DEVELOPMENT PROTEIN WITH EGF-LIKE DOMAINS 1"/>
    <property type="match status" value="1"/>
</dbReference>
<keyword evidence="4 12" id="KW-0732">Signal</keyword>
<keyword evidence="16" id="KW-1185">Reference proteome</keyword>
<evidence type="ECO:0000256" key="2">
    <source>
        <dbReference type="ARBA" id="ARBA00022475"/>
    </source>
</evidence>
<dbReference type="SMART" id="SM00181">
    <property type="entry name" value="EGF"/>
    <property type="match status" value="2"/>
</dbReference>
<dbReference type="SUPFAM" id="SSF57184">
    <property type="entry name" value="Growth factor receptor domain"/>
    <property type="match status" value="1"/>
</dbReference>
<protein>
    <submittedName>
        <fullName evidence="15">Mucin 13, cell surface associated</fullName>
    </submittedName>
</protein>
<dbReference type="Proteomes" id="UP000550707">
    <property type="component" value="Unassembled WGS sequence"/>
</dbReference>
<dbReference type="InterPro" id="IPR000082">
    <property type="entry name" value="SEA_dom"/>
</dbReference>
<evidence type="ECO:0000259" key="14">
    <source>
        <dbReference type="PROSITE" id="PS50026"/>
    </source>
</evidence>
<keyword evidence="11" id="KW-1133">Transmembrane helix</keyword>
<feature type="region of interest" description="Disordered" evidence="10">
    <location>
        <begin position="354"/>
        <end position="379"/>
    </location>
</feature>
<evidence type="ECO:0000256" key="1">
    <source>
        <dbReference type="ARBA" id="ARBA00004236"/>
    </source>
</evidence>
<dbReference type="AlphaFoldDB" id="A0A7J8I0K7"/>
<dbReference type="PROSITE" id="PS50026">
    <property type="entry name" value="EGF_3"/>
    <property type="match status" value="1"/>
</dbReference>
<keyword evidence="5" id="KW-0677">Repeat</keyword>
<dbReference type="PANTHER" id="PTHR24037:SF10">
    <property type="entry name" value="MUCIN-13"/>
    <property type="match status" value="1"/>
</dbReference>
<dbReference type="GO" id="GO:0005886">
    <property type="term" value="C:plasma membrane"/>
    <property type="evidence" value="ECO:0007669"/>
    <property type="project" value="UniProtKB-SubCell"/>
</dbReference>
<evidence type="ECO:0000256" key="3">
    <source>
        <dbReference type="ARBA" id="ARBA00022536"/>
    </source>
</evidence>
<evidence type="ECO:0000256" key="9">
    <source>
        <dbReference type="PROSITE-ProRule" id="PRU00076"/>
    </source>
</evidence>
<keyword evidence="2" id="KW-1003">Cell membrane</keyword>
<feature type="domain" description="SEA" evidence="13">
    <location>
        <begin position="80"/>
        <end position="195"/>
    </location>
</feature>
<evidence type="ECO:0000256" key="5">
    <source>
        <dbReference type="ARBA" id="ARBA00022737"/>
    </source>
</evidence>
<dbReference type="FunCoup" id="A0A7J8I0K7">
    <property type="interactions" value="15"/>
</dbReference>
<keyword evidence="6 11" id="KW-0472">Membrane</keyword>
<feature type="signal peptide" evidence="12">
    <location>
        <begin position="1"/>
        <end position="19"/>
    </location>
</feature>
<sequence>MKAFVCLAFLALLFVTSEGTPSSWPSSSATSATTSNPNPDATGLCQEKSCFGGSSCVNLNMSHFCLCIDGYYYNSSQCNKGKVLPGTIKVKMSEISGLENETSKAYENLHTKITKFFADVFLNDDYGQTVIYKLRLSALARSEMRAGDKLVDVEVVNIFAENSKQNEMTVSEAINKRISNNSADFESYAMQDRCEFYGCVKNNVQDDCSDGLLCQCKEGLERPNPQIAMCIALGPKCADTCKAEHNMQCVVKSDGTPDCVCLPGYQRDDSRNCQPCAFGYSGVDCKDDFQLILTIVGTIAGILVLGMVIALICTRSKTSKNIEEQNLIENDFQSLRLQYMTGFSNPGTEGRIFPRVQTSFPNSQPRNPYAQRSMPRPDY</sequence>
<proteinExistence type="predicted"/>
<keyword evidence="7" id="KW-1015">Disulfide bond</keyword>
<name>A0A7J8I0K7_MOLMO</name>
<evidence type="ECO:0000259" key="13">
    <source>
        <dbReference type="PROSITE" id="PS50024"/>
    </source>
</evidence>
<organism evidence="15 16">
    <name type="scientific">Molossus molossus</name>
    <name type="common">Pallas' mastiff bat</name>
    <name type="synonym">Vespertilio molossus</name>
    <dbReference type="NCBI Taxonomy" id="27622"/>
    <lineage>
        <taxon>Eukaryota</taxon>
        <taxon>Metazoa</taxon>
        <taxon>Chordata</taxon>
        <taxon>Craniata</taxon>
        <taxon>Vertebrata</taxon>
        <taxon>Euteleostomi</taxon>
        <taxon>Mammalia</taxon>
        <taxon>Eutheria</taxon>
        <taxon>Laurasiatheria</taxon>
        <taxon>Chiroptera</taxon>
        <taxon>Yangochiroptera</taxon>
        <taxon>Molossidae</taxon>
        <taxon>Molossus</taxon>
    </lineage>
</organism>
<gene>
    <name evidence="15" type="ORF">HJG59_012626</name>
</gene>
<evidence type="ECO:0000256" key="7">
    <source>
        <dbReference type="ARBA" id="ARBA00023157"/>
    </source>
</evidence>
<feature type="transmembrane region" description="Helical" evidence="11">
    <location>
        <begin position="291"/>
        <end position="313"/>
    </location>
</feature>
<evidence type="ECO:0000256" key="4">
    <source>
        <dbReference type="ARBA" id="ARBA00022729"/>
    </source>
</evidence>
<keyword evidence="11" id="KW-0812">Transmembrane</keyword>
<evidence type="ECO:0000313" key="16">
    <source>
        <dbReference type="Proteomes" id="UP000550707"/>
    </source>
</evidence>
<comment type="subcellular location">
    <subcellularLocation>
        <location evidence="1">Cell membrane</location>
    </subcellularLocation>
</comment>
<comment type="caution">
    <text evidence="15">The sequence shown here is derived from an EMBL/GenBank/DDBJ whole genome shotgun (WGS) entry which is preliminary data.</text>
</comment>
<evidence type="ECO:0000256" key="10">
    <source>
        <dbReference type="SAM" id="MobiDB-lite"/>
    </source>
</evidence>
<dbReference type="PROSITE" id="PS01186">
    <property type="entry name" value="EGF_2"/>
    <property type="match status" value="2"/>
</dbReference>
<dbReference type="InterPro" id="IPR000742">
    <property type="entry name" value="EGF"/>
</dbReference>
<feature type="chain" id="PRO_5029501671" evidence="12">
    <location>
        <begin position="20"/>
        <end position="379"/>
    </location>
</feature>